<evidence type="ECO:0000313" key="3">
    <source>
        <dbReference type="EMBL" id="KAF2204404.1"/>
    </source>
</evidence>
<dbReference type="AlphaFoldDB" id="A0A9P4JU13"/>
<name>A0A9P4JU13_9PLEO</name>
<accession>A0A9P4JU13</accession>
<protein>
    <submittedName>
        <fullName evidence="3">Alpha/beta-hydrolase</fullName>
    </submittedName>
</protein>
<proteinExistence type="predicted"/>
<dbReference type="InterPro" id="IPR000073">
    <property type="entry name" value="AB_hydrolase_1"/>
</dbReference>
<evidence type="ECO:0000259" key="2">
    <source>
        <dbReference type="Pfam" id="PF12697"/>
    </source>
</evidence>
<reference evidence="3" key="1">
    <citation type="journal article" date="2020" name="Stud. Mycol.">
        <title>101 Dothideomycetes genomes: a test case for predicting lifestyles and emergence of pathogens.</title>
        <authorList>
            <person name="Haridas S."/>
            <person name="Albert R."/>
            <person name="Binder M."/>
            <person name="Bloem J."/>
            <person name="Labutti K."/>
            <person name="Salamov A."/>
            <person name="Andreopoulos B."/>
            <person name="Baker S."/>
            <person name="Barry K."/>
            <person name="Bills G."/>
            <person name="Bluhm B."/>
            <person name="Cannon C."/>
            <person name="Castanera R."/>
            <person name="Culley D."/>
            <person name="Daum C."/>
            <person name="Ezra D."/>
            <person name="Gonzalez J."/>
            <person name="Henrissat B."/>
            <person name="Kuo A."/>
            <person name="Liang C."/>
            <person name="Lipzen A."/>
            <person name="Lutzoni F."/>
            <person name="Magnuson J."/>
            <person name="Mondo S."/>
            <person name="Nolan M."/>
            <person name="Ohm R."/>
            <person name="Pangilinan J."/>
            <person name="Park H.-J."/>
            <person name="Ramirez L."/>
            <person name="Alfaro M."/>
            <person name="Sun H."/>
            <person name="Tritt A."/>
            <person name="Yoshinaga Y."/>
            <person name="Zwiers L.-H."/>
            <person name="Turgeon B."/>
            <person name="Goodwin S."/>
            <person name="Spatafora J."/>
            <person name="Crous P."/>
            <person name="Grigoriev I."/>
        </authorList>
    </citation>
    <scope>NUCLEOTIDE SEQUENCE</scope>
    <source>
        <strain evidence="3">ATCC 74209</strain>
    </source>
</reference>
<feature type="domain" description="AB hydrolase-1" evidence="2">
    <location>
        <begin position="58"/>
        <end position="216"/>
    </location>
</feature>
<sequence length="384" mass="42529">MPFGPFILQWRAPSPNPPLPTPLPEGLSRTYINTSSGPLELLSAIPDPRVINKSLPLLFFAHGGFGCAEVWTFWMLYFSARGYPCYAVSYRGHGKSWYPGYLSMLITGRGALGADFVAGIREAERMERERRRVEEDVNVILVAHSSGGSLAQYVLGQGLVKVWALCLAASVPGFGSASVYKFWLPIVPFHAPFRLFHPRYPLATPHMIKAAFFSSQMPISEVRHFDRLLSPYESLLWPIQMIPPVATGIDILRGITGWGWQTGKLSSSSAASSENNFVGNRDVGDRPKSAQKSEFNEYLFILAAERDVLCHPPILYSMMQKYQGALADFVQEDSALPAKNGGGSSCGDGGVRFRIVPGVAHHLQNDVEWQRGAQEILEWLRGLE</sequence>
<dbReference type="SUPFAM" id="SSF53474">
    <property type="entry name" value="alpha/beta-Hydrolases"/>
    <property type="match status" value="1"/>
</dbReference>
<dbReference type="InterPro" id="IPR029058">
    <property type="entry name" value="AB_hydrolase_fold"/>
</dbReference>
<gene>
    <name evidence="3" type="ORF">GQ43DRAFT_453811</name>
</gene>
<dbReference type="OrthoDB" id="8119704at2759"/>
<organism evidence="3 4">
    <name type="scientific">Delitschia confertaspora ATCC 74209</name>
    <dbReference type="NCBI Taxonomy" id="1513339"/>
    <lineage>
        <taxon>Eukaryota</taxon>
        <taxon>Fungi</taxon>
        <taxon>Dikarya</taxon>
        <taxon>Ascomycota</taxon>
        <taxon>Pezizomycotina</taxon>
        <taxon>Dothideomycetes</taxon>
        <taxon>Pleosporomycetidae</taxon>
        <taxon>Pleosporales</taxon>
        <taxon>Delitschiaceae</taxon>
        <taxon>Delitschia</taxon>
    </lineage>
</organism>
<evidence type="ECO:0000313" key="4">
    <source>
        <dbReference type="Proteomes" id="UP000799536"/>
    </source>
</evidence>
<feature type="region of interest" description="Disordered" evidence="1">
    <location>
        <begin position="269"/>
        <end position="288"/>
    </location>
</feature>
<keyword evidence="4" id="KW-1185">Reference proteome</keyword>
<dbReference type="Gene3D" id="3.40.50.1820">
    <property type="entry name" value="alpha/beta hydrolase"/>
    <property type="match status" value="1"/>
</dbReference>
<dbReference type="Proteomes" id="UP000799536">
    <property type="component" value="Unassembled WGS sequence"/>
</dbReference>
<evidence type="ECO:0000256" key="1">
    <source>
        <dbReference type="SAM" id="MobiDB-lite"/>
    </source>
</evidence>
<comment type="caution">
    <text evidence="3">The sequence shown here is derived from an EMBL/GenBank/DDBJ whole genome shotgun (WGS) entry which is preliminary data.</text>
</comment>
<dbReference type="Pfam" id="PF12697">
    <property type="entry name" value="Abhydrolase_6"/>
    <property type="match status" value="1"/>
</dbReference>
<dbReference type="EMBL" id="ML993877">
    <property type="protein sequence ID" value="KAF2204404.1"/>
    <property type="molecule type" value="Genomic_DNA"/>
</dbReference>